<proteinExistence type="predicted"/>
<evidence type="ECO:0000313" key="2">
    <source>
        <dbReference type="EMBL" id="SVD07749.1"/>
    </source>
</evidence>
<dbReference type="EMBL" id="UINC01128172">
    <property type="protein sequence ID" value="SVD07749.1"/>
    <property type="molecule type" value="Genomic_DNA"/>
</dbReference>
<dbReference type="AlphaFoldDB" id="A0A382SD11"/>
<feature type="domain" description="DUF4277" evidence="1">
    <location>
        <begin position="12"/>
        <end position="116"/>
    </location>
</feature>
<reference evidence="2" key="1">
    <citation type="submission" date="2018-05" db="EMBL/GenBank/DDBJ databases">
        <authorList>
            <person name="Lanie J.A."/>
            <person name="Ng W.-L."/>
            <person name="Kazmierczak K.M."/>
            <person name="Andrzejewski T.M."/>
            <person name="Davidsen T.M."/>
            <person name="Wayne K.J."/>
            <person name="Tettelin H."/>
            <person name="Glass J.I."/>
            <person name="Rusch D."/>
            <person name="Podicherti R."/>
            <person name="Tsui H.-C.T."/>
            <person name="Winkler M.E."/>
        </authorList>
    </citation>
    <scope>NUCLEOTIDE SEQUENCE</scope>
</reference>
<dbReference type="InterPro" id="IPR025457">
    <property type="entry name" value="DUF4277"/>
</dbReference>
<protein>
    <recommendedName>
        <fullName evidence="1">DUF4277 domain-containing protein</fullName>
    </recommendedName>
</protein>
<gene>
    <name evidence="2" type="ORF">METZ01_LOCUS360603</name>
</gene>
<name>A0A382SD11_9ZZZZ</name>
<accession>A0A382SD11</accession>
<dbReference type="Pfam" id="PF14104">
    <property type="entry name" value="DUF4277"/>
    <property type="match status" value="1"/>
</dbReference>
<organism evidence="2">
    <name type="scientific">marine metagenome</name>
    <dbReference type="NCBI Taxonomy" id="408172"/>
    <lineage>
        <taxon>unclassified sequences</taxon>
        <taxon>metagenomes</taxon>
        <taxon>ecological metagenomes</taxon>
    </lineage>
</organism>
<sequence length="174" mass="19558">MNLNDLELNPPKRLAHLPLVMEVLRQIGIPDIIDSACGIDPRMKVSHGECVSIIIAGVFAGEHGLWRLQDRLDVYDMATVMQDSGFCLKEFHDVRLGRCLDALYRTGPDKILSEVAFRTIECHDLNTDFLSFDTTTLSFYGAYEEEGDPEWSPEVESTVDLSAVPVEHHVIMIP</sequence>
<evidence type="ECO:0000259" key="1">
    <source>
        <dbReference type="Pfam" id="PF14104"/>
    </source>
</evidence>